<proteinExistence type="predicted"/>
<keyword evidence="2" id="KW-1185">Reference proteome</keyword>
<evidence type="ECO:0000313" key="2">
    <source>
        <dbReference type="Proteomes" id="UP000645007"/>
    </source>
</evidence>
<dbReference type="EMBL" id="JABUXR010000025">
    <property type="protein sequence ID" value="MBD8086318.1"/>
    <property type="molecule type" value="Genomic_DNA"/>
</dbReference>
<accession>A0ABR8ZLY2</accession>
<sequence length="974" mass="111716">MLIDDIGIMTFPSTPSYLLQAEMLQLNKEFSGRCEDESGKSEAIKLLPEQVFNELVAKGPFQNNSKSTFEFTKNGIYSANKVVAHNVVQIDVHSMLPTFAYELGLLNSQNQALYNRKKSIEKIDGYKANPKLVQERTDIKFRLNQACSTNDSGRGRYVNRLLPVFSSMNFMFDVLNYWGLDNILACLNDGFIMQIGKKFEQEFSRFEQYYQEQIPHLTFSTKKWKYGIIKNPQEYILINSPADYKCRNHEFDVNSLYQRETRQSLRTLKLNEVDQDTLALVKEKEGEVIRVLYRYMFEPDVDGLEALDEQERFKDLDKILQQAGVNDVEYKVPKKHFYNVSLGDDNDPDDWAYQFTKRALQNQVFATEDKLKSGVNLLDQTIKIYEIQDIDDYLDNSRVQIINNYIPSVIDPMGNDQTIEKWLEYEVNKIQQSNVNLAYQYNLLTMTAQAWAIQNDENPNQVVKYLTKLRKKQGLSQLDMADMVYNDPNTVVINGQLMVKDSHNVYSSKASVVNHLLKKYMNKKQKQHFDLVKNNVLALLQDDKYQDTLGSGFNSDTQTIWLNGKGKIQIDTQYGHVVGHHVNVNYSPGIVNSTEYYQVNNFIKHLAPKQERQLKAMLGLIPLQHTEIMKELRTFIVLKGKSGAGKSTLANLLEKVFNDPDQIGSNIISNTQNVNKAFTDGHYIALNDTKSGMLMLWFDDFQSSSRNNIITANAGTVINGVISGVAQNASAKYERDHPVTLPSLIVIATNSIPQVTQEGTAARMFVIDSPKTLKEDPIKDENGNVIKVADFINNPKVWQALFYIIMREAANLMKMTDKERVEIFDHKYSAASKLSLLNDSLELFFENQGITSPYDLIGMQANKLFNVYKDETKQPGVSYRSFTDQLELLGLVLKRKHFNGRTLQKVICSTNDQLTQEKMKAMLNDFNIMPDQVNSVDFDTGEIRSLKAWHHGYENLKDKYPHANEVFKPFKFSN</sequence>
<dbReference type="InterPro" id="IPR027417">
    <property type="entry name" value="P-loop_NTPase"/>
</dbReference>
<name>A0ABR8ZLY2_9LACO</name>
<dbReference type="SUPFAM" id="SSF52540">
    <property type="entry name" value="P-loop containing nucleoside triphosphate hydrolases"/>
    <property type="match status" value="1"/>
</dbReference>
<dbReference type="RefSeq" id="WP_191912001.1">
    <property type="nucleotide sequence ID" value="NZ_JABUXR010000025.1"/>
</dbReference>
<gene>
    <name evidence="1" type="ORF">HUK45_08815</name>
</gene>
<dbReference type="Gene3D" id="3.40.50.300">
    <property type="entry name" value="P-loop containing nucleotide triphosphate hydrolases"/>
    <property type="match status" value="1"/>
</dbReference>
<organism evidence="1 2">
    <name type="scientific">Limosilactobacillus urinaemulieris</name>
    <dbReference type="NCBI Taxonomy" id="2742600"/>
    <lineage>
        <taxon>Bacteria</taxon>
        <taxon>Bacillati</taxon>
        <taxon>Bacillota</taxon>
        <taxon>Bacilli</taxon>
        <taxon>Lactobacillales</taxon>
        <taxon>Lactobacillaceae</taxon>
        <taxon>Limosilactobacillus</taxon>
    </lineage>
</organism>
<reference evidence="1 2" key="1">
    <citation type="submission" date="2020-06" db="EMBL/GenBank/DDBJ databases">
        <title>Limosilactobacillus sp. nov.</title>
        <authorList>
            <person name="Ksiezarek M."/>
            <person name="Goncalves Ribeiro T."/>
            <person name="Rocha J."/>
            <person name="Grosso F."/>
            <person name="Peixe L."/>
        </authorList>
    </citation>
    <scope>NUCLEOTIDE SEQUENCE [LARGE SCALE GENOMIC DNA]</scope>
    <source>
        <strain evidence="2">c9Ua_26_M</strain>
    </source>
</reference>
<dbReference type="Proteomes" id="UP000645007">
    <property type="component" value="Unassembled WGS sequence"/>
</dbReference>
<protein>
    <recommendedName>
        <fullName evidence="3">SF3 helicase domain-containing protein</fullName>
    </recommendedName>
</protein>
<comment type="caution">
    <text evidence="1">The sequence shown here is derived from an EMBL/GenBank/DDBJ whole genome shotgun (WGS) entry which is preliminary data.</text>
</comment>
<evidence type="ECO:0000313" key="1">
    <source>
        <dbReference type="EMBL" id="MBD8086318.1"/>
    </source>
</evidence>
<evidence type="ECO:0008006" key="3">
    <source>
        <dbReference type="Google" id="ProtNLM"/>
    </source>
</evidence>